<proteinExistence type="predicted"/>
<dbReference type="EMBL" id="JBEPLN010000016">
    <property type="protein sequence ID" value="MET3634470.1"/>
    <property type="molecule type" value="Genomic_DNA"/>
</dbReference>
<dbReference type="Proteomes" id="UP001549037">
    <property type="component" value="Unassembled WGS sequence"/>
</dbReference>
<dbReference type="SUPFAM" id="SSF47413">
    <property type="entry name" value="lambda repressor-like DNA-binding domains"/>
    <property type="match status" value="1"/>
</dbReference>
<evidence type="ECO:0000313" key="2">
    <source>
        <dbReference type="EMBL" id="MET3634470.1"/>
    </source>
</evidence>
<name>A0ABV2JFD4_9STRE</name>
<dbReference type="InterPro" id="IPR010982">
    <property type="entry name" value="Lambda_DNA-bd_dom_sf"/>
</dbReference>
<keyword evidence="3" id="KW-1185">Reference proteome</keyword>
<protein>
    <submittedName>
        <fullName evidence="2">Transcriptional regulator with XRE-family HTH domain</fullName>
    </submittedName>
</protein>
<evidence type="ECO:0000259" key="1">
    <source>
        <dbReference type="PROSITE" id="PS50943"/>
    </source>
</evidence>
<organism evidence="2 3">
    <name type="scientific">Streptococcus porcorum</name>
    <dbReference type="NCBI Taxonomy" id="701526"/>
    <lineage>
        <taxon>Bacteria</taxon>
        <taxon>Bacillati</taxon>
        <taxon>Bacillota</taxon>
        <taxon>Bacilli</taxon>
        <taxon>Lactobacillales</taxon>
        <taxon>Streptococcaceae</taxon>
        <taxon>Streptococcus</taxon>
    </lineage>
</organism>
<sequence>MEQIDLAIRLGRKSSSSISEWERGKYTPKAGVLNDIAKIFGVSLSDLMGSDLSNPIKNKEYTIDNQVFKVEEMANNVMMFGGRELTDEKKKIIQSIIEGYLKEAGD</sequence>
<dbReference type="Gene3D" id="1.10.260.40">
    <property type="entry name" value="lambda repressor-like DNA-binding domains"/>
    <property type="match status" value="1"/>
</dbReference>
<feature type="domain" description="HTH cro/C1-type" evidence="1">
    <location>
        <begin position="16"/>
        <end position="47"/>
    </location>
</feature>
<dbReference type="CDD" id="cd00093">
    <property type="entry name" value="HTH_XRE"/>
    <property type="match status" value="1"/>
</dbReference>
<dbReference type="PROSITE" id="PS50943">
    <property type="entry name" value="HTH_CROC1"/>
    <property type="match status" value="1"/>
</dbReference>
<gene>
    <name evidence="2" type="ORF">ABID28_001113</name>
</gene>
<reference evidence="2 3" key="1">
    <citation type="submission" date="2024-06" db="EMBL/GenBank/DDBJ databases">
        <title>Genomic Encyclopedia of Type Strains, Phase IV (KMG-IV): sequencing the most valuable type-strain genomes for metagenomic binning, comparative biology and taxonomic classification.</title>
        <authorList>
            <person name="Goeker M."/>
        </authorList>
    </citation>
    <scope>NUCLEOTIDE SEQUENCE [LARGE SCALE GENOMIC DNA]</scope>
    <source>
        <strain evidence="2 3">DSM 28302</strain>
    </source>
</reference>
<evidence type="ECO:0000313" key="3">
    <source>
        <dbReference type="Proteomes" id="UP001549037"/>
    </source>
</evidence>
<accession>A0ABV2JFD4</accession>
<comment type="caution">
    <text evidence="2">The sequence shown here is derived from an EMBL/GenBank/DDBJ whole genome shotgun (WGS) entry which is preliminary data.</text>
</comment>
<dbReference type="InterPro" id="IPR001387">
    <property type="entry name" value="Cro/C1-type_HTH"/>
</dbReference>
<dbReference type="Pfam" id="PF01381">
    <property type="entry name" value="HTH_3"/>
    <property type="match status" value="1"/>
</dbReference>